<dbReference type="GO" id="GO:0003729">
    <property type="term" value="F:mRNA binding"/>
    <property type="evidence" value="ECO:0007669"/>
    <property type="project" value="TreeGrafter"/>
</dbReference>
<dbReference type="AlphaFoldDB" id="A0A1L0B052"/>
<keyword evidence="7" id="KW-1185">Reference proteome</keyword>
<proteinExistence type="inferred from homology"/>
<sequence>MSFNLKQYLNTFVFVVLTEGYVIEGKLVGFDNHMNITIEKQIIQKQENDIISIEIIRGENIVIIGELDLEKLIKINEKIDEESLKKFYNNKAHKVYKSTKNKVDKTTIKAWKLFNQLRSKSDTKKRKLSINDDENMNIKRKTDLSIQ</sequence>
<dbReference type="PROSITE" id="PS52002">
    <property type="entry name" value="SM"/>
    <property type="match status" value="1"/>
</dbReference>
<organism evidence="6 7">
    <name type="scientific">Hanseniaspora guilliermondii</name>
    <dbReference type="NCBI Taxonomy" id="56406"/>
    <lineage>
        <taxon>Eukaryota</taxon>
        <taxon>Fungi</taxon>
        <taxon>Dikarya</taxon>
        <taxon>Ascomycota</taxon>
        <taxon>Saccharomycotina</taxon>
        <taxon>Saccharomycetes</taxon>
        <taxon>Saccharomycodales</taxon>
        <taxon>Saccharomycodaceae</taxon>
        <taxon>Hanseniaspora</taxon>
    </lineage>
</organism>
<evidence type="ECO:0000256" key="2">
    <source>
        <dbReference type="ARBA" id="ARBA00022664"/>
    </source>
</evidence>
<dbReference type="Proteomes" id="UP000183365">
    <property type="component" value="Unassembled WGS sequence"/>
</dbReference>
<evidence type="ECO:0000256" key="3">
    <source>
        <dbReference type="ARBA" id="ARBA00022884"/>
    </source>
</evidence>
<dbReference type="InterPro" id="IPR010920">
    <property type="entry name" value="LSM_dom_sf"/>
</dbReference>
<gene>
    <name evidence="6" type="ORF">HGUI_01976</name>
</gene>
<evidence type="ECO:0000313" key="7">
    <source>
        <dbReference type="Proteomes" id="UP000183365"/>
    </source>
</evidence>
<keyword evidence="3" id="KW-0694">RNA-binding</keyword>
<dbReference type="OrthoDB" id="422364at2759"/>
<dbReference type="Gene3D" id="2.30.30.100">
    <property type="match status" value="1"/>
</dbReference>
<protein>
    <recommendedName>
        <fullName evidence="5">Sm domain-containing protein</fullName>
    </recommendedName>
</protein>
<dbReference type="InterPro" id="IPR044642">
    <property type="entry name" value="PTHR15588"/>
</dbReference>
<name>A0A1L0B052_9ASCO</name>
<accession>A0A1L0B052</accession>
<reference evidence="7" key="1">
    <citation type="submission" date="2016-11" db="EMBL/GenBank/DDBJ databases">
        <authorList>
            <person name="Guldener U."/>
        </authorList>
    </citation>
    <scope>NUCLEOTIDE SEQUENCE [LARGE SCALE GENOMIC DNA]</scope>
</reference>
<evidence type="ECO:0000256" key="1">
    <source>
        <dbReference type="ARBA" id="ARBA00006850"/>
    </source>
</evidence>
<dbReference type="InterPro" id="IPR001163">
    <property type="entry name" value="Sm_dom_euk/arc"/>
</dbReference>
<comment type="similarity">
    <text evidence="1">Belongs to the snRNP Sm proteins family.</text>
</comment>
<dbReference type="GO" id="GO:0006397">
    <property type="term" value="P:mRNA processing"/>
    <property type="evidence" value="ECO:0007669"/>
    <property type="project" value="UniProtKB-KW"/>
</dbReference>
<dbReference type="Pfam" id="PF01423">
    <property type="entry name" value="LSM"/>
    <property type="match status" value="1"/>
</dbReference>
<keyword evidence="2" id="KW-0507">mRNA processing</keyword>
<dbReference type="InterPro" id="IPR047575">
    <property type="entry name" value="Sm"/>
</dbReference>
<dbReference type="SMART" id="SM00651">
    <property type="entry name" value="Sm"/>
    <property type="match status" value="1"/>
</dbReference>
<dbReference type="GO" id="GO:1990904">
    <property type="term" value="C:ribonucleoprotein complex"/>
    <property type="evidence" value="ECO:0007669"/>
    <property type="project" value="UniProtKB-KW"/>
</dbReference>
<keyword evidence="4" id="KW-0687">Ribonucleoprotein</keyword>
<dbReference type="SUPFAM" id="SSF50182">
    <property type="entry name" value="Sm-like ribonucleoproteins"/>
    <property type="match status" value="1"/>
</dbReference>
<dbReference type="PANTHER" id="PTHR15588">
    <property type="entry name" value="LSM1"/>
    <property type="match status" value="1"/>
</dbReference>
<dbReference type="EMBL" id="FQNF01000030">
    <property type="protein sequence ID" value="SGZ39776.1"/>
    <property type="molecule type" value="Genomic_DNA"/>
</dbReference>
<evidence type="ECO:0000256" key="4">
    <source>
        <dbReference type="ARBA" id="ARBA00023274"/>
    </source>
</evidence>
<feature type="domain" description="Sm" evidence="5">
    <location>
        <begin position="1"/>
        <end position="59"/>
    </location>
</feature>
<dbReference type="VEuPathDB" id="FungiDB:HGUI_01976"/>
<evidence type="ECO:0000259" key="5">
    <source>
        <dbReference type="PROSITE" id="PS52002"/>
    </source>
</evidence>
<evidence type="ECO:0000313" key="6">
    <source>
        <dbReference type="EMBL" id="SGZ39776.1"/>
    </source>
</evidence>